<reference evidence="1 2" key="1">
    <citation type="submission" date="2019-12" db="EMBL/GenBank/DDBJ databases">
        <title>Enteriobacteria Tanzani isolates_8377-8380.</title>
        <authorList>
            <person name="Subbiah M."/>
            <person name="Call D."/>
        </authorList>
    </citation>
    <scope>NUCLEOTIDE SEQUENCE [LARGE SCALE GENOMIC DNA]</scope>
    <source>
        <strain evidence="1 2">8378wH8</strain>
    </source>
</reference>
<accession>A0A8T5ZZ99</accession>
<evidence type="ECO:0000313" key="1">
    <source>
        <dbReference type="EMBL" id="MWT22833.1"/>
    </source>
</evidence>
<evidence type="ECO:0000313" key="2">
    <source>
        <dbReference type="Proteomes" id="UP000462410"/>
    </source>
</evidence>
<feature type="non-terminal residue" evidence="1">
    <location>
        <position position="51"/>
    </location>
</feature>
<dbReference type="EMBL" id="WTRC01000344">
    <property type="protein sequence ID" value="MWT22833.1"/>
    <property type="molecule type" value="Genomic_DNA"/>
</dbReference>
<dbReference type="Proteomes" id="UP000462410">
    <property type="component" value="Unassembled WGS sequence"/>
</dbReference>
<comment type="caution">
    <text evidence="1">The sequence shown here is derived from an EMBL/GenBank/DDBJ whole genome shotgun (WGS) entry which is preliminary data.</text>
</comment>
<name>A0A8T5ZZ99_ECOLX</name>
<gene>
    <name evidence="1" type="ORF">GP965_18270</name>
</gene>
<dbReference type="AlphaFoldDB" id="A0A8T5ZZ99"/>
<proteinExistence type="predicted"/>
<organism evidence="1 2">
    <name type="scientific">Escherichia coli</name>
    <dbReference type="NCBI Taxonomy" id="562"/>
    <lineage>
        <taxon>Bacteria</taxon>
        <taxon>Pseudomonadati</taxon>
        <taxon>Pseudomonadota</taxon>
        <taxon>Gammaproteobacteria</taxon>
        <taxon>Enterobacterales</taxon>
        <taxon>Enterobacteriaceae</taxon>
        <taxon>Escherichia</taxon>
    </lineage>
</organism>
<sequence length="51" mass="5720">MFAKNLPEKANVIKPYCMEQADNVESLHNLLLPADAPFTTFEGKGLFSHKI</sequence>
<protein>
    <submittedName>
        <fullName evidence="1">Uncharacterized protein</fullName>
    </submittedName>
</protein>